<evidence type="ECO:0000256" key="4">
    <source>
        <dbReference type="SAM" id="MobiDB-lite"/>
    </source>
</evidence>
<feature type="region of interest" description="Disordered" evidence="4">
    <location>
        <begin position="498"/>
        <end position="558"/>
    </location>
</feature>
<dbReference type="GO" id="GO:1990071">
    <property type="term" value="C:TRAPPII protein complex"/>
    <property type="evidence" value="ECO:0007669"/>
    <property type="project" value="InterPro"/>
</dbReference>
<feature type="region of interest" description="Disordered" evidence="4">
    <location>
        <begin position="161"/>
        <end position="181"/>
    </location>
</feature>
<dbReference type="Pfam" id="PF23036">
    <property type="entry name" value="TRAPPC10_1st"/>
    <property type="match status" value="1"/>
</dbReference>
<feature type="domain" description="DUF7077" evidence="7">
    <location>
        <begin position="927"/>
        <end position="1041"/>
    </location>
</feature>
<dbReference type="GO" id="GO:0005829">
    <property type="term" value="C:cytosol"/>
    <property type="evidence" value="ECO:0007669"/>
    <property type="project" value="GOC"/>
</dbReference>
<evidence type="ECO:0000313" key="9">
    <source>
        <dbReference type="Proteomes" id="UP000825890"/>
    </source>
</evidence>
<comment type="subcellular location">
    <subcellularLocation>
        <location evidence="1">Golgi apparatus</location>
    </subcellularLocation>
</comment>
<accession>A0A9P3CNS6</accession>
<feature type="domain" description="TRAPPC10/Trs130 N-terminal" evidence="6">
    <location>
        <begin position="100"/>
        <end position="413"/>
    </location>
</feature>
<dbReference type="OrthoDB" id="10256906at2759"/>
<name>A0A9P3CNS6_9PEZI</name>
<dbReference type="InterPro" id="IPR045126">
    <property type="entry name" value="TRAPPC10/Trs130"/>
</dbReference>
<dbReference type="Proteomes" id="UP000825890">
    <property type="component" value="Unassembled WGS sequence"/>
</dbReference>
<dbReference type="InterPro" id="IPR055505">
    <property type="entry name" value="DUF7077"/>
</dbReference>
<dbReference type="InterPro" id="IPR022233">
    <property type="entry name" value="TRAPPC10/Trs130_C"/>
</dbReference>
<proteinExistence type="predicted"/>
<reference evidence="8 9" key="1">
    <citation type="submission" date="2021-01" db="EMBL/GenBank/DDBJ databases">
        <title>Cercospora kikuchii MAFF 305040 whole genome shotgun sequence.</title>
        <authorList>
            <person name="Kashiwa T."/>
            <person name="Suzuki T."/>
        </authorList>
    </citation>
    <scope>NUCLEOTIDE SEQUENCE [LARGE SCALE GENOMIC DNA]</scope>
    <source>
        <strain evidence="8 9">MAFF 305040</strain>
    </source>
</reference>
<evidence type="ECO:0000259" key="7">
    <source>
        <dbReference type="Pfam" id="PF23274"/>
    </source>
</evidence>
<evidence type="ECO:0000256" key="1">
    <source>
        <dbReference type="ARBA" id="ARBA00004555"/>
    </source>
</evidence>
<gene>
    <name evidence="8" type="ORF">CKM354_000969400</name>
</gene>
<evidence type="ECO:0008006" key="10">
    <source>
        <dbReference type="Google" id="ProtNLM"/>
    </source>
</evidence>
<feature type="domain" description="TRAPPC10/Trs130 C-terminal" evidence="5">
    <location>
        <begin position="1255"/>
        <end position="1409"/>
    </location>
</feature>
<feature type="compositionally biased region" description="Polar residues" evidence="4">
    <location>
        <begin position="498"/>
        <end position="525"/>
    </location>
</feature>
<dbReference type="PANTHER" id="PTHR13251">
    <property type="entry name" value="EPILEPSY HOLOPROSENCEPHALY CANDIDATE 1/TMEM1"/>
    <property type="match status" value="1"/>
</dbReference>
<evidence type="ECO:0000259" key="6">
    <source>
        <dbReference type="Pfam" id="PF23036"/>
    </source>
</evidence>
<feature type="compositionally biased region" description="Basic and acidic residues" evidence="4">
    <location>
        <begin position="163"/>
        <end position="180"/>
    </location>
</feature>
<dbReference type="GO" id="GO:0006891">
    <property type="term" value="P:intra-Golgi vesicle-mediated transport"/>
    <property type="evidence" value="ECO:0007669"/>
    <property type="project" value="TreeGrafter"/>
</dbReference>
<dbReference type="InterPro" id="IPR056913">
    <property type="entry name" value="TRAPPC10/Trs130_N"/>
</dbReference>
<dbReference type="EMBL" id="BOLY01000006">
    <property type="protein sequence ID" value="GIZ46572.1"/>
    <property type="molecule type" value="Genomic_DNA"/>
</dbReference>
<dbReference type="PANTHER" id="PTHR13251:SF3">
    <property type="entry name" value="TRAFFICKING PROTEIN PARTICLE COMPLEX SUBUNIT 10"/>
    <property type="match status" value="1"/>
</dbReference>
<dbReference type="GO" id="GO:0034498">
    <property type="term" value="P:early endosome to Golgi transport"/>
    <property type="evidence" value="ECO:0007669"/>
    <property type="project" value="TreeGrafter"/>
</dbReference>
<dbReference type="RefSeq" id="XP_044661059.1">
    <property type="nucleotide sequence ID" value="XM_044805124.1"/>
</dbReference>
<keyword evidence="3" id="KW-0333">Golgi apparatus</keyword>
<evidence type="ECO:0000313" key="8">
    <source>
        <dbReference type="EMBL" id="GIZ46572.1"/>
    </source>
</evidence>
<keyword evidence="9" id="KW-1185">Reference proteome</keyword>
<protein>
    <recommendedName>
        <fullName evidence="10">Trafficking protein particle complex subunit 10</fullName>
    </recommendedName>
</protein>
<evidence type="ECO:0000256" key="2">
    <source>
        <dbReference type="ARBA" id="ARBA00022448"/>
    </source>
</evidence>
<comment type="caution">
    <text evidence="8">The sequence shown here is derived from an EMBL/GenBank/DDBJ whole genome shotgun (WGS) entry which is preliminary data.</text>
</comment>
<sequence length="1441" mass="161442">MSSSSKVTVEYHDESGVFPLVSRDIAARLPLRNLNWQSPPRPLRQIKSLHLDFVPDKQTQAALRPSSRRDDAIAPQRSLDIATGGGQIGKERRHQIPGFRTSPYLKLYVLRCDDSEAYKEFERKRIREWVKEVAQPEGKQDHDAHEWLILHVVVPDTVAASEPRWRESSRDPDDLKERKSGNKLIGKGTRTVFDRVRADFNDTGKSGIDRVAQIRIVKKEAPADLLPTPAVAQTYDETPQERENAWSDLISKLKSLILGPFDRRVRQYEADIAEQEARRSLPGWNFCTFFIHKEGLAMALESIGLVEDALAIYDELSIGLEVVLRELATGEARGTATSFADHTHDIRRRVKGSSDAERNGDSNEAANIKHDTELLFSKDYRDGILRSSISVFDFMCYIFHRQKALILRLANAQSARLEQDAKEGGEDLVLTAEVCWRASNFIHMAARALRQDQALNNASSLETEYLVCSWTWAVGTQVLAETGVPALTDVIDRGLRRTSNGSIRRPATSTGVGANTHPQRTSSLPDSEAAIELTRPQSRKQGSKPFRPATSTGVDSTGHVGLPGQADLATYRAELIMMQRRVLVQLARTFGWRAGSTLASHPHESPLEQQGVNATKSTEDAHSESLPVDILSPSLKAAVGNERDFERMYERLTDLAIKHFGAATQHHSVEKLLGDLAMLKCQQNDWLSATTYLERVAPQEEHTGWDRLGLERLRIYAYCLKQLGRKQDFVRATLALLSKVIRRRRTSKALTFSGNSIAISTDKSGIYGSFREAIEVAGDLDAEDIHPLKDFFGDVEIHRVVDHDAETDALRLSLSVTHYLDEVVDFDAVRVRLVNVDDSTQEVWLENAQPISLQPGTNTIQLLSRTIAYGPYLIDTVELRIKQLRFLEHLRATPEPTPLGITVVDPTTTIRDSTKPPAFVFLYPRAQAFCATVKRARHTHIDKPRHLEVSLHAGQNSVTGVDIRLKPATAGLRLHLADASFHNIEMDNKAAAKAGHLALGELAADCDAEIQVPYTTEQPTKEVTFWMELHYTTSSRGTFTMNLPIKLANELPLDVDVHDVFQLNKLYSSFTVRTTSQTPLSILGAELDDSPLFAVEAPPSLPLPLTAFEAQPVKLLYKITRKHNSEQKVLKRDAALAFKVRYEAIDELFLSHLEEVFTADIRQSDFSQYRRLLVPLLLDRARHSTIVSDLEASALLRETRVIDFETVGWTELIATLPAEQRAPLDRWLRTWHNDHKALALDRTNLTESQCITISVDVPNVDMVFSTALELASMTERLSTPDILGLGEAITAKVLVRHTSCWSAREVFPHVPTFRIHGEDERKTFVVHIESEDDTWLIGGQKRRHFVPQADAPCTFDIVLIPLRVGQQPLPTIDVHQEEFKHESDEPGERPTSTTCETHYESTGEQVHVVRHVQNTTVHIPDTTTSAFVLPSSSRPGTSGTS</sequence>
<feature type="compositionally biased region" description="Polar residues" evidence="4">
    <location>
        <begin position="607"/>
        <end position="616"/>
    </location>
</feature>
<feature type="region of interest" description="Disordered" evidence="4">
    <location>
        <begin position="597"/>
        <end position="625"/>
    </location>
</feature>
<dbReference type="Pfam" id="PF12584">
    <property type="entry name" value="TRAPPC10"/>
    <property type="match status" value="1"/>
</dbReference>
<evidence type="ECO:0000259" key="5">
    <source>
        <dbReference type="Pfam" id="PF12584"/>
    </source>
</evidence>
<keyword evidence="2" id="KW-0813">Transport</keyword>
<dbReference type="GeneID" id="68295269"/>
<dbReference type="Pfam" id="PF24965">
    <property type="entry name" value="TRS130_4HB"/>
    <property type="match status" value="1"/>
</dbReference>
<dbReference type="Pfam" id="PF23274">
    <property type="entry name" value="DUF7077"/>
    <property type="match status" value="1"/>
</dbReference>
<evidence type="ECO:0000256" key="3">
    <source>
        <dbReference type="ARBA" id="ARBA00023034"/>
    </source>
</evidence>
<organism evidence="8 9">
    <name type="scientific">Cercospora kikuchii</name>
    <dbReference type="NCBI Taxonomy" id="84275"/>
    <lineage>
        <taxon>Eukaryota</taxon>
        <taxon>Fungi</taxon>
        <taxon>Dikarya</taxon>
        <taxon>Ascomycota</taxon>
        <taxon>Pezizomycotina</taxon>
        <taxon>Dothideomycetes</taxon>
        <taxon>Dothideomycetidae</taxon>
        <taxon>Mycosphaerellales</taxon>
        <taxon>Mycosphaerellaceae</taxon>
        <taxon>Cercospora</taxon>
    </lineage>
</organism>